<reference evidence="1" key="2">
    <citation type="journal article" date="2015" name="Fish Shellfish Immunol.">
        <title>Early steps in the European eel (Anguilla anguilla)-Vibrio vulnificus interaction in the gills: Role of the RtxA13 toxin.</title>
        <authorList>
            <person name="Callol A."/>
            <person name="Pajuelo D."/>
            <person name="Ebbesson L."/>
            <person name="Teles M."/>
            <person name="MacKenzie S."/>
            <person name="Amaro C."/>
        </authorList>
    </citation>
    <scope>NUCLEOTIDE SEQUENCE</scope>
</reference>
<proteinExistence type="predicted"/>
<reference evidence="1" key="1">
    <citation type="submission" date="2014-11" db="EMBL/GenBank/DDBJ databases">
        <authorList>
            <person name="Amaro Gonzalez C."/>
        </authorList>
    </citation>
    <scope>NUCLEOTIDE SEQUENCE</scope>
</reference>
<accession>A0A0E9PG69</accession>
<sequence length="34" mass="3873">MQLNLGRPRVELMVAVKLDRPRSLSCKVTTEALF</sequence>
<organism evidence="1">
    <name type="scientific">Anguilla anguilla</name>
    <name type="common">European freshwater eel</name>
    <name type="synonym">Muraena anguilla</name>
    <dbReference type="NCBI Taxonomy" id="7936"/>
    <lineage>
        <taxon>Eukaryota</taxon>
        <taxon>Metazoa</taxon>
        <taxon>Chordata</taxon>
        <taxon>Craniata</taxon>
        <taxon>Vertebrata</taxon>
        <taxon>Euteleostomi</taxon>
        <taxon>Actinopterygii</taxon>
        <taxon>Neopterygii</taxon>
        <taxon>Teleostei</taxon>
        <taxon>Anguilliformes</taxon>
        <taxon>Anguillidae</taxon>
        <taxon>Anguilla</taxon>
    </lineage>
</organism>
<evidence type="ECO:0000313" key="1">
    <source>
        <dbReference type="EMBL" id="JAH03247.1"/>
    </source>
</evidence>
<dbReference type="AlphaFoldDB" id="A0A0E9PG69"/>
<name>A0A0E9PG69_ANGAN</name>
<dbReference type="EMBL" id="GBXM01105330">
    <property type="protein sequence ID" value="JAH03247.1"/>
    <property type="molecule type" value="Transcribed_RNA"/>
</dbReference>
<protein>
    <submittedName>
        <fullName evidence="1">Uncharacterized protein</fullName>
    </submittedName>
</protein>